<evidence type="ECO:0000256" key="12">
    <source>
        <dbReference type="ARBA" id="ARBA00022530"/>
    </source>
</evidence>
<feature type="binding site" evidence="42">
    <location>
        <position position="396"/>
    </location>
    <ligand>
        <name>Ca(2+)</name>
        <dbReference type="ChEBI" id="CHEBI:29108"/>
    </ligand>
</feature>
<dbReference type="GO" id="GO:0050568">
    <property type="term" value="F:protein-glutamine glutaminase activity"/>
    <property type="evidence" value="ECO:0007669"/>
    <property type="project" value="UniProtKB-EC"/>
</dbReference>
<keyword evidence="23" id="KW-0012">Acyltransferase</keyword>
<evidence type="ECO:0000256" key="11">
    <source>
        <dbReference type="ARBA" id="ARBA00022525"/>
    </source>
</evidence>
<comment type="cofactor">
    <cofactor evidence="42">
        <name>Ca(2+)</name>
        <dbReference type="ChEBI" id="CHEBI:29108"/>
    </cofactor>
    <text evidence="42">Binds 1 Ca(2+) ion per subunit.</text>
</comment>
<evidence type="ECO:0000256" key="42">
    <source>
        <dbReference type="PIRSR" id="PIRSR000459-2"/>
    </source>
</evidence>
<keyword evidence="22" id="KW-0539">Nucleus</keyword>
<dbReference type="InterPro" id="IPR050779">
    <property type="entry name" value="Transglutaminase"/>
</dbReference>
<dbReference type="InterPro" id="IPR036985">
    <property type="entry name" value="Transglutaminase-like_sf"/>
</dbReference>
<protein>
    <recommendedName>
        <fullName evidence="28">Protein-glutamine gamma-glutamyltransferase 2</fullName>
        <ecNumber evidence="24">2.3.2.13</ecNumber>
        <ecNumber evidence="27">3.5.1.44</ecNumber>
    </recommendedName>
    <alternativeName>
        <fullName evidence="31">Isopeptidase TGM2</fullName>
    </alternativeName>
    <alternativeName>
        <fullName evidence="33">Protein-glutamine deamidase TGM2</fullName>
    </alternativeName>
    <alternativeName>
        <fullName evidence="32">Protein-glutamine dopaminyltransferase TGM2</fullName>
    </alternativeName>
    <alternativeName>
        <fullName evidence="35">Protein-glutamine histaminyltransferase TGM2</fullName>
    </alternativeName>
    <alternativeName>
        <fullName evidence="36">Protein-glutamine noradrenalinyltransferase TGM2</fullName>
    </alternativeName>
    <alternativeName>
        <fullName evidence="34">Protein-glutamine serotonyltransferase TGM2</fullName>
    </alternativeName>
    <alternativeName>
        <fullName evidence="30">Tissue transglutaminase</fullName>
    </alternativeName>
    <alternativeName>
        <fullName evidence="29">Transglutaminase-2</fullName>
    </alternativeName>
</protein>
<reference evidence="45" key="2">
    <citation type="journal article" date="2007" name="PLoS Biol.">
        <title>Survey sequencing and comparative analysis of the elephant shark (Callorhinchus milii) genome.</title>
        <authorList>
            <person name="Venkatesh B."/>
            <person name="Kirkness E.F."/>
            <person name="Loh Y.H."/>
            <person name="Halpern A.L."/>
            <person name="Lee A.P."/>
            <person name="Johnson J."/>
            <person name="Dandona N."/>
            <person name="Viswanathan L.D."/>
            <person name="Tay A."/>
            <person name="Venter J.C."/>
            <person name="Strausberg R.L."/>
            <person name="Brenner S."/>
        </authorList>
    </citation>
    <scope>NUCLEOTIDE SEQUENCE [LARGE SCALE GENOMIC DNA]</scope>
</reference>
<comment type="catalytic activity">
    <reaction evidence="39">
        <text>L-glutaminyl-[protein] + (R)-noradrenaline = 5-(R)-noradrenalinyl-L-glutamyl-[protein] + NH4(+)</text>
        <dbReference type="Rhea" id="RHEA:66560"/>
        <dbReference type="Rhea" id="RHEA-COMP:10207"/>
        <dbReference type="Rhea" id="RHEA-COMP:17054"/>
        <dbReference type="ChEBI" id="CHEBI:28938"/>
        <dbReference type="ChEBI" id="CHEBI:30011"/>
        <dbReference type="ChEBI" id="CHEBI:72587"/>
        <dbReference type="ChEBI" id="CHEBI:167178"/>
    </reaction>
    <physiologicalReaction direction="left-to-right" evidence="39">
        <dbReference type="Rhea" id="RHEA:66561"/>
    </physiologicalReaction>
</comment>
<comment type="catalytic activity">
    <reaction evidence="40">
        <text>L-glutaminyl-[protein] + dopamine = 5-dopaminyl-L-glutamyl-[protein] + NH4(+)</text>
        <dbReference type="Rhea" id="RHEA:66556"/>
        <dbReference type="Rhea" id="RHEA-COMP:10207"/>
        <dbReference type="Rhea" id="RHEA-COMP:17053"/>
        <dbReference type="ChEBI" id="CHEBI:28938"/>
        <dbReference type="ChEBI" id="CHEBI:30011"/>
        <dbReference type="ChEBI" id="CHEBI:59905"/>
        <dbReference type="ChEBI" id="CHEBI:167175"/>
    </reaction>
    <physiologicalReaction direction="left-to-right" evidence="40">
        <dbReference type="Rhea" id="RHEA:66557"/>
    </physiologicalReaction>
</comment>
<evidence type="ECO:0000256" key="20">
    <source>
        <dbReference type="ARBA" id="ARBA00023134"/>
    </source>
</evidence>
<evidence type="ECO:0000256" key="6">
    <source>
        <dbReference type="ARBA" id="ARBA00004514"/>
    </source>
</evidence>
<dbReference type="PANTHER" id="PTHR11590:SF6">
    <property type="entry name" value="PROTEIN-GLUTAMINE GAMMA-GLUTAMYLTRANSFERASE 2"/>
    <property type="match status" value="1"/>
</dbReference>
<gene>
    <name evidence="44" type="primary">LOC103191147</name>
</gene>
<evidence type="ECO:0000256" key="35">
    <source>
        <dbReference type="ARBA" id="ARBA00043104"/>
    </source>
</evidence>
<reference evidence="45" key="3">
    <citation type="journal article" date="2014" name="Nature">
        <title>Elephant shark genome provides unique insights into gnathostome evolution.</title>
        <authorList>
            <consortium name="International Elephant Shark Genome Sequencing Consortium"/>
            <person name="Venkatesh B."/>
            <person name="Lee A.P."/>
            <person name="Ravi V."/>
            <person name="Maurya A.K."/>
            <person name="Lian M.M."/>
            <person name="Swann J.B."/>
            <person name="Ohta Y."/>
            <person name="Flajnik M.F."/>
            <person name="Sutoh Y."/>
            <person name="Kasahara M."/>
            <person name="Hoon S."/>
            <person name="Gangu V."/>
            <person name="Roy S.W."/>
            <person name="Irimia M."/>
            <person name="Korzh V."/>
            <person name="Kondrychyn I."/>
            <person name="Lim Z.W."/>
            <person name="Tay B.H."/>
            <person name="Tohari S."/>
            <person name="Kong K.W."/>
            <person name="Ho S."/>
            <person name="Lorente-Galdos B."/>
            <person name="Quilez J."/>
            <person name="Marques-Bonet T."/>
            <person name="Raney B.J."/>
            <person name="Ingham P.W."/>
            <person name="Tay A."/>
            <person name="Hillier L.W."/>
            <person name="Minx P."/>
            <person name="Boehm T."/>
            <person name="Wilson R.K."/>
            <person name="Brenner S."/>
            <person name="Warren W.C."/>
        </authorList>
    </citation>
    <scope>NUCLEOTIDE SEQUENCE [LARGE SCALE GENOMIC DNA]</scope>
</reference>
<dbReference type="GO" id="GO:0005829">
    <property type="term" value="C:cytosol"/>
    <property type="evidence" value="ECO:0007669"/>
    <property type="project" value="UniProtKB-SubCell"/>
</dbReference>
<evidence type="ECO:0000313" key="44">
    <source>
        <dbReference type="Ensembl" id="ENSCMIP00000032662.1"/>
    </source>
</evidence>
<keyword evidence="13" id="KW-0645">Protease</keyword>
<evidence type="ECO:0000256" key="22">
    <source>
        <dbReference type="ARBA" id="ARBA00023242"/>
    </source>
</evidence>
<evidence type="ECO:0000256" key="26">
    <source>
        <dbReference type="ARBA" id="ARBA00036876"/>
    </source>
</evidence>
<evidence type="ECO:0000256" key="2">
    <source>
        <dbReference type="ARBA" id="ARBA00004173"/>
    </source>
</evidence>
<comment type="catalytic activity">
    <reaction evidence="26">
        <text>L-glutaminyl-[protein] + L-lysyl-[protein] = [protein]-L-lysyl-N(6)-5-L-glutamyl-[protein] + NH4(+)</text>
        <dbReference type="Rhea" id="RHEA:54816"/>
        <dbReference type="Rhea" id="RHEA-COMP:9752"/>
        <dbReference type="Rhea" id="RHEA-COMP:10207"/>
        <dbReference type="Rhea" id="RHEA-COMP:14005"/>
        <dbReference type="ChEBI" id="CHEBI:28938"/>
        <dbReference type="ChEBI" id="CHEBI:29969"/>
        <dbReference type="ChEBI" id="CHEBI:30011"/>
        <dbReference type="ChEBI" id="CHEBI:138370"/>
        <dbReference type="EC" id="2.3.2.13"/>
    </reaction>
    <physiologicalReaction direction="left-to-right" evidence="26">
        <dbReference type="Rhea" id="RHEA:54817"/>
    </physiologicalReaction>
</comment>
<keyword evidence="17" id="KW-0378">Hydrolase</keyword>
<keyword evidence="14" id="KW-0808">Transferase</keyword>
<reference evidence="44" key="5">
    <citation type="submission" date="2025-09" db="UniProtKB">
        <authorList>
            <consortium name="Ensembl"/>
        </authorList>
    </citation>
    <scope>IDENTIFICATION</scope>
</reference>
<dbReference type="GO" id="GO:0005739">
    <property type="term" value="C:mitochondrion"/>
    <property type="evidence" value="ECO:0007669"/>
    <property type="project" value="UniProtKB-SubCell"/>
</dbReference>
<keyword evidence="20" id="KW-0342">GTP-binding</keyword>
<dbReference type="GO" id="GO:0005886">
    <property type="term" value="C:plasma membrane"/>
    <property type="evidence" value="ECO:0007669"/>
    <property type="project" value="UniProtKB-SubCell"/>
</dbReference>
<evidence type="ECO:0000256" key="24">
    <source>
        <dbReference type="ARBA" id="ARBA00024222"/>
    </source>
</evidence>
<keyword evidence="9" id="KW-1003">Cell membrane</keyword>
<evidence type="ECO:0000256" key="7">
    <source>
        <dbReference type="ARBA" id="ARBA00005968"/>
    </source>
</evidence>
<dbReference type="FunFam" id="2.60.40.10:FF:000090">
    <property type="entry name" value="Protein-glutamine gamma-glutamyltransferase 2"/>
    <property type="match status" value="1"/>
</dbReference>
<dbReference type="GO" id="GO:0003810">
    <property type="term" value="F:protein-glutamine gamma-glutamyltransferase activity"/>
    <property type="evidence" value="ECO:0007669"/>
    <property type="project" value="UniProtKB-EC"/>
</dbReference>
<evidence type="ECO:0000256" key="1">
    <source>
        <dbReference type="ARBA" id="ARBA00004123"/>
    </source>
</evidence>
<evidence type="ECO:0000256" key="31">
    <source>
        <dbReference type="ARBA" id="ARBA00042099"/>
    </source>
</evidence>
<feature type="binding site" evidence="42">
    <location>
        <position position="394"/>
    </location>
    <ligand>
        <name>Ca(2+)</name>
        <dbReference type="ChEBI" id="CHEBI:29108"/>
    </ligand>
</feature>
<keyword evidence="15 42" id="KW-0479">Metal-binding</keyword>
<evidence type="ECO:0000313" key="45">
    <source>
        <dbReference type="Proteomes" id="UP000314986"/>
    </source>
</evidence>
<evidence type="ECO:0000256" key="40">
    <source>
        <dbReference type="ARBA" id="ARBA00048365"/>
    </source>
</evidence>
<evidence type="ECO:0000256" key="33">
    <source>
        <dbReference type="ARBA" id="ARBA00042239"/>
    </source>
</evidence>
<feature type="active site" evidence="41">
    <location>
        <position position="274"/>
    </location>
</feature>
<dbReference type="GO" id="GO:0005525">
    <property type="term" value="F:GTP binding"/>
    <property type="evidence" value="ECO:0007669"/>
    <property type="project" value="UniProtKB-KW"/>
</dbReference>
<evidence type="ECO:0000256" key="28">
    <source>
        <dbReference type="ARBA" id="ARBA00040561"/>
    </source>
</evidence>
<dbReference type="InterPro" id="IPR036238">
    <property type="entry name" value="Transglutaminase_C_sf"/>
</dbReference>
<evidence type="ECO:0000256" key="5">
    <source>
        <dbReference type="ARBA" id="ARBA00004498"/>
    </source>
</evidence>
<evidence type="ECO:0000256" key="3">
    <source>
        <dbReference type="ARBA" id="ARBA00004236"/>
    </source>
</evidence>
<evidence type="ECO:0000256" key="41">
    <source>
        <dbReference type="PIRSR" id="PIRSR000459-1"/>
    </source>
</evidence>
<dbReference type="SMART" id="SM00460">
    <property type="entry name" value="TGc"/>
    <property type="match status" value="1"/>
</dbReference>
<dbReference type="InterPro" id="IPR023608">
    <property type="entry name" value="Transglutaminase_animal"/>
</dbReference>
<dbReference type="InterPro" id="IPR002931">
    <property type="entry name" value="Transglutaminase-like"/>
</dbReference>
<evidence type="ECO:0000256" key="27">
    <source>
        <dbReference type="ARBA" id="ARBA00039019"/>
    </source>
</evidence>
<feature type="active site" evidence="41">
    <location>
        <position position="331"/>
    </location>
</feature>
<evidence type="ECO:0000256" key="10">
    <source>
        <dbReference type="ARBA" id="ARBA00022490"/>
    </source>
</evidence>
<evidence type="ECO:0000256" key="21">
    <source>
        <dbReference type="ARBA" id="ARBA00023136"/>
    </source>
</evidence>
<dbReference type="GO" id="GO:0008233">
    <property type="term" value="F:peptidase activity"/>
    <property type="evidence" value="ECO:0007669"/>
    <property type="project" value="UniProtKB-KW"/>
</dbReference>
<dbReference type="Gene3D" id="2.60.40.10">
    <property type="entry name" value="Immunoglobulins"/>
    <property type="match status" value="3"/>
</dbReference>
<feature type="active site" evidence="41">
    <location>
        <position position="354"/>
    </location>
</feature>
<keyword evidence="16" id="KW-0547">Nucleotide-binding</keyword>
<dbReference type="Ensembl" id="ENSCMIT00000033162.1">
    <property type="protein sequence ID" value="ENSCMIP00000032662.1"/>
    <property type="gene ID" value="ENSCMIG00000013949.1"/>
</dbReference>
<evidence type="ECO:0000256" key="4">
    <source>
        <dbReference type="ARBA" id="ARBA00004286"/>
    </source>
</evidence>
<dbReference type="InterPro" id="IPR014756">
    <property type="entry name" value="Ig_E-set"/>
</dbReference>
<evidence type="ECO:0000256" key="9">
    <source>
        <dbReference type="ARBA" id="ARBA00022475"/>
    </source>
</evidence>
<dbReference type="GO" id="GO:0005634">
    <property type="term" value="C:nucleus"/>
    <property type="evidence" value="ECO:0007669"/>
    <property type="project" value="UniProtKB-SubCell"/>
</dbReference>
<evidence type="ECO:0000256" key="38">
    <source>
        <dbReference type="ARBA" id="ARBA00047876"/>
    </source>
</evidence>
<dbReference type="EC" id="3.5.1.44" evidence="27"/>
<proteinExistence type="inferred from homology"/>
<evidence type="ECO:0000256" key="23">
    <source>
        <dbReference type="ARBA" id="ARBA00023315"/>
    </source>
</evidence>
<comment type="catalytic activity">
    <reaction evidence="25">
        <text>L-glutaminyl-[protein] + serotonin = 5-serotonyl-L-glutamyl-[protein] + NH4(+)</text>
        <dbReference type="Rhea" id="RHEA:66552"/>
        <dbReference type="Rhea" id="RHEA-COMP:10207"/>
        <dbReference type="Rhea" id="RHEA-COMP:17052"/>
        <dbReference type="ChEBI" id="CHEBI:28938"/>
        <dbReference type="ChEBI" id="CHEBI:30011"/>
        <dbReference type="ChEBI" id="CHEBI:167174"/>
        <dbReference type="ChEBI" id="CHEBI:350546"/>
    </reaction>
    <physiologicalReaction direction="left-to-right" evidence="25">
        <dbReference type="Rhea" id="RHEA:66553"/>
    </physiologicalReaction>
</comment>
<dbReference type="SUPFAM" id="SSF49309">
    <property type="entry name" value="Transglutaminase, two C-terminal domains"/>
    <property type="match status" value="2"/>
</dbReference>
<dbReference type="InterPro" id="IPR013808">
    <property type="entry name" value="Transglutaminase_AS"/>
</dbReference>
<evidence type="ECO:0000256" key="16">
    <source>
        <dbReference type="ARBA" id="ARBA00022741"/>
    </source>
</evidence>
<feature type="binding site" evidence="42">
    <location>
        <position position="444"/>
    </location>
    <ligand>
        <name>Ca(2+)</name>
        <dbReference type="ChEBI" id="CHEBI:29108"/>
    </ligand>
</feature>
<evidence type="ECO:0000256" key="14">
    <source>
        <dbReference type="ARBA" id="ARBA00022679"/>
    </source>
</evidence>
<evidence type="ECO:0000256" key="37">
    <source>
        <dbReference type="ARBA" id="ARBA00047868"/>
    </source>
</evidence>
<evidence type="ECO:0000259" key="43">
    <source>
        <dbReference type="SMART" id="SM00460"/>
    </source>
</evidence>
<keyword evidence="10" id="KW-0963">Cytoplasm</keyword>
<reference evidence="45" key="1">
    <citation type="journal article" date="2006" name="Science">
        <title>Ancient noncoding elements conserved in the human genome.</title>
        <authorList>
            <person name="Venkatesh B."/>
            <person name="Kirkness E.F."/>
            <person name="Loh Y.H."/>
            <person name="Halpern A.L."/>
            <person name="Lee A.P."/>
            <person name="Johnson J."/>
            <person name="Dandona N."/>
            <person name="Viswanathan L.D."/>
            <person name="Tay A."/>
            <person name="Venter J.C."/>
            <person name="Strausberg R.L."/>
            <person name="Brenner S."/>
        </authorList>
    </citation>
    <scope>NUCLEOTIDE SEQUENCE [LARGE SCALE GENOMIC DNA]</scope>
</reference>
<keyword evidence="45" id="KW-1185">Reference proteome</keyword>
<evidence type="ECO:0000256" key="17">
    <source>
        <dbReference type="ARBA" id="ARBA00022801"/>
    </source>
</evidence>
<evidence type="ECO:0000256" key="29">
    <source>
        <dbReference type="ARBA" id="ARBA00041650"/>
    </source>
</evidence>
<dbReference type="Gene3D" id="3.90.260.10">
    <property type="entry name" value="Transglutaminase-like"/>
    <property type="match status" value="1"/>
</dbReference>
<dbReference type="AlphaFoldDB" id="A0A4W3ITF2"/>
<feature type="binding site" evidence="42">
    <location>
        <position position="449"/>
    </location>
    <ligand>
        <name>Ca(2+)</name>
        <dbReference type="ChEBI" id="CHEBI:29108"/>
    </ligand>
</feature>
<comment type="subcellular location">
    <subcellularLocation>
        <location evidence="3">Cell membrane</location>
    </subcellularLocation>
    <subcellularLocation>
        <location evidence="4">Chromosome</location>
    </subcellularLocation>
    <subcellularLocation>
        <location evidence="6">Cytoplasm</location>
        <location evidence="6">Cytosol</location>
    </subcellularLocation>
    <subcellularLocation>
        <location evidence="2">Mitochondrion</location>
    </subcellularLocation>
    <subcellularLocation>
        <location evidence="1">Nucleus</location>
    </subcellularLocation>
    <subcellularLocation>
        <location evidence="5">Secreted</location>
        <location evidence="5">Extracellular space</location>
        <location evidence="5">Extracellular matrix</location>
    </subcellularLocation>
</comment>
<evidence type="ECO:0000256" key="8">
    <source>
        <dbReference type="ARBA" id="ARBA00022454"/>
    </source>
</evidence>
<evidence type="ECO:0000256" key="32">
    <source>
        <dbReference type="ARBA" id="ARBA00042105"/>
    </source>
</evidence>
<dbReference type="GO" id="GO:0006508">
    <property type="term" value="P:proteolysis"/>
    <property type="evidence" value="ECO:0007669"/>
    <property type="project" value="UniProtKB-KW"/>
</dbReference>
<dbReference type="FunFam" id="2.60.40.10:FF:000278">
    <property type="entry name" value="Protein-glutamine gamma-glutamyltransferase 2"/>
    <property type="match status" value="1"/>
</dbReference>
<dbReference type="PANTHER" id="PTHR11590">
    <property type="entry name" value="PROTEIN-GLUTAMINE GAMMA-GLUTAMYLTRANSFERASE"/>
    <property type="match status" value="1"/>
</dbReference>
<dbReference type="FunFam" id="3.90.260.10:FF:000001">
    <property type="entry name" value="Protein-glutamine gamma-glutamyltransferase 2"/>
    <property type="match status" value="1"/>
</dbReference>
<evidence type="ECO:0000256" key="36">
    <source>
        <dbReference type="ARBA" id="ARBA00043138"/>
    </source>
</evidence>
<keyword evidence="11" id="KW-0964">Secreted</keyword>
<keyword evidence="21" id="KW-0472">Membrane</keyword>
<dbReference type="SUPFAM" id="SSF81296">
    <property type="entry name" value="E set domains"/>
    <property type="match status" value="1"/>
</dbReference>
<evidence type="ECO:0000256" key="34">
    <source>
        <dbReference type="ARBA" id="ARBA00042912"/>
    </source>
</evidence>
<dbReference type="PROSITE" id="PS00547">
    <property type="entry name" value="TRANSGLUTAMINASES"/>
    <property type="match status" value="1"/>
</dbReference>
<dbReference type="Pfam" id="PF00927">
    <property type="entry name" value="Transglut_C"/>
    <property type="match status" value="1"/>
</dbReference>
<dbReference type="Proteomes" id="UP000314986">
    <property type="component" value="Unassembled WGS sequence"/>
</dbReference>
<sequence>LVVSYAVDLHYEKNNRAHRTNEISIKRLIVRRGQPFSITVNFTGCEFNPMDDDYFLVAETGPKPTQSSRTKILFPVTESINVKRWSAVTESTTKTELFLIISSSPNAIIGSYNLYMCKKDSDPIVSYHLGSIVLLFNPWCSEDEVFLNSDKERKEYVMNEQGTIFVGCSSYIDNIPWNFGQFEEDILDICLKLLNNSIKYETNPVRDCMKRNNPVYICRVVSAMVNCNDDNGILCGKWNGPYSDGIYPGKWTGSIKILRQWNQSGCQPVLYGQCWVFAAVACTVLRCLGIPTRVVTNFDSAHDANGNLTIDNYYSEKFEMDDSDDSVWNFHVWVESWIARFDLRPGNEGWQVLDPTPQEKSGGIYCCGPAPVKAIKEADFDVGYDVPFVFSEVNADVVKWLCLTEESKKVKMDVKSASVGCFISTKSVGSDEREDITNNYKYAEGSTAERQITERAHLSKRHMNVQKERLLYLNLNVNTPVYNGSTVKVFVKVSNKSADDRVYTLKFCAKKKRYNGTYEKQNLKVDYLSDETFTFELPYAGYGNFSDEHNLIHLAAFARESKKGECAFAIKDITLTNPSLVEFPLLNHKVKAEISFKNPLPVPLNDCVFTLEGAGLIEGEMQLKVNKVNAGETAKVKAQFTPKKSGERKLSLDFDSDKIRNVKGSKIIDIPCHL</sequence>
<dbReference type="GO" id="GO:0005694">
    <property type="term" value="C:chromosome"/>
    <property type="evidence" value="ECO:0007669"/>
    <property type="project" value="UniProtKB-SubCell"/>
</dbReference>
<dbReference type="Pfam" id="PF00868">
    <property type="entry name" value="Transglut_N"/>
    <property type="match status" value="1"/>
</dbReference>
<dbReference type="Pfam" id="PF01841">
    <property type="entry name" value="Transglut_core"/>
    <property type="match status" value="1"/>
</dbReference>
<keyword evidence="8" id="KW-0158">Chromosome</keyword>
<dbReference type="InterPro" id="IPR013783">
    <property type="entry name" value="Ig-like_fold"/>
</dbReference>
<feature type="domain" description="Transglutaminase-like" evidence="43">
    <location>
        <begin position="266"/>
        <end position="357"/>
    </location>
</feature>
<evidence type="ECO:0000256" key="19">
    <source>
        <dbReference type="ARBA" id="ARBA00023128"/>
    </source>
</evidence>
<comment type="similarity">
    <text evidence="7">Belongs to the transglutaminase superfamily. Transglutaminase family.</text>
</comment>
<dbReference type="SUPFAM" id="SSF54001">
    <property type="entry name" value="Cysteine proteinases"/>
    <property type="match status" value="1"/>
</dbReference>
<evidence type="ECO:0000256" key="18">
    <source>
        <dbReference type="ARBA" id="ARBA00022837"/>
    </source>
</evidence>
<evidence type="ECO:0000256" key="13">
    <source>
        <dbReference type="ARBA" id="ARBA00022670"/>
    </source>
</evidence>
<name>A0A4W3ITF2_CALMI</name>
<dbReference type="InterPro" id="IPR038765">
    <property type="entry name" value="Papain-like_cys_pep_sf"/>
</dbReference>
<keyword evidence="19" id="KW-0496">Mitochondrion</keyword>
<evidence type="ECO:0000256" key="25">
    <source>
        <dbReference type="ARBA" id="ARBA00036377"/>
    </source>
</evidence>
<evidence type="ECO:0000256" key="30">
    <source>
        <dbReference type="ARBA" id="ARBA00041677"/>
    </source>
</evidence>
<dbReference type="GeneTree" id="ENSGT01050000244866"/>
<accession>A0A4W3ITF2</accession>
<reference evidence="44" key="4">
    <citation type="submission" date="2025-08" db="UniProtKB">
        <authorList>
            <consortium name="Ensembl"/>
        </authorList>
    </citation>
    <scope>IDENTIFICATION</scope>
</reference>
<evidence type="ECO:0000256" key="39">
    <source>
        <dbReference type="ARBA" id="ARBA00048230"/>
    </source>
</evidence>
<comment type="catalytic activity">
    <reaction evidence="38">
        <text>L-glutaminyl-[protein] + histamine = 5-histaminyl-L-glutamyl-[protein] + NH4(+)</text>
        <dbReference type="Rhea" id="RHEA:66564"/>
        <dbReference type="Rhea" id="RHEA-COMP:10207"/>
        <dbReference type="Rhea" id="RHEA-COMP:17056"/>
        <dbReference type="ChEBI" id="CHEBI:28938"/>
        <dbReference type="ChEBI" id="CHEBI:30011"/>
        <dbReference type="ChEBI" id="CHEBI:58432"/>
        <dbReference type="ChEBI" id="CHEBI:167179"/>
    </reaction>
    <physiologicalReaction direction="left-to-right" evidence="38">
        <dbReference type="Rhea" id="RHEA:66565"/>
    </physiologicalReaction>
</comment>
<dbReference type="GO" id="GO:0046872">
    <property type="term" value="F:metal ion binding"/>
    <property type="evidence" value="ECO:0007669"/>
    <property type="project" value="UniProtKB-KW"/>
</dbReference>
<evidence type="ECO:0000256" key="15">
    <source>
        <dbReference type="ARBA" id="ARBA00022723"/>
    </source>
</evidence>
<keyword evidence="18 42" id="KW-0106">Calcium</keyword>
<dbReference type="PIRSF" id="PIRSF000459">
    <property type="entry name" value="TGM_EBP42"/>
    <property type="match status" value="1"/>
</dbReference>
<dbReference type="InterPro" id="IPR001102">
    <property type="entry name" value="Transglutaminase_N"/>
</dbReference>
<organism evidence="44 45">
    <name type="scientific">Callorhinchus milii</name>
    <name type="common">Ghost shark</name>
    <dbReference type="NCBI Taxonomy" id="7868"/>
    <lineage>
        <taxon>Eukaryota</taxon>
        <taxon>Metazoa</taxon>
        <taxon>Chordata</taxon>
        <taxon>Craniata</taxon>
        <taxon>Vertebrata</taxon>
        <taxon>Chondrichthyes</taxon>
        <taxon>Holocephali</taxon>
        <taxon>Chimaeriformes</taxon>
        <taxon>Callorhinchidae</taxon>
        <taxon>Callorhinchus</taxon>
    </lineage>
</organism>
<keyword evidence="12" id="KW-0272">Extracellular matrix</keyword>
<dbReference type="InterPro" id="IPR008958">
    <property type="entry name" value="Transglutaminase_C"/>
</dbReference>
<comment type="catalytic activity">
    <reaction evidence="37">
        <text>L-glutaminyl-[protein] + H2O = L-glutamyl-[protein] + NH4(+)</text>
        <dbReference type="Rhea" id="RHEA:16441"/>
        <dbReference type="Rhea" id="RHEA-COMP:10207"/>
        <dbReference type="Rhea" id="RHEA-COMP:10208"/>
        <dbReference type="ChEBI" id="CHEBI:15377"/>
        <dbReference type="ChEBI" id="CHEBI:28938"/>
        <dbReference type="ChEBI" id="CHEBI:29973"/>
        <dbReference type="ChEBI" id="CHEBI:30011"/>
        <dbReference type="EC" id="3.5.1.44"/>
    </reaction>
    <physiologicalReaction direction="left-to-right" evidence="37">
        <dbReference type="Rhea" id="RHEA:16442"/>
    </physiologicalReaction>
</comment>
<dbReference type="EC" id="2.3.2.13" evidence="24"/>